<evidence type="ECO:0000313" key="1">
    <source>
        <dbReference type="EMBL" id="CAK9185891.1"/>
    </source>
</evidence>
<protein>
    <submittedName>
        <fullName evidence="1">Uncharacterized protein</fullName>
    </submittedName>
</protein>
<dbReference type="Proteomes" id="UP001642360">
    <property type="component" value="Unassembled WGS sequence"/>
</dbReference>
<dbReference type="AlphaFoldDB" id="A0ABC8UXS2"/>
<keyword evidence="2" id="KW-1185">Reference proteome</keyword>
<gene>
    <name evidence="1" type="ORF">ILEXP_LOCUS56338</name>
</gene>
<organism evidence="1 2">
    <name type="scientific">Ilex paraguariensis</name>
    <name type="common">yerba mate</name>
    <dbReference type="NCBI Taxonomy" id="185542"/>
    <lineage>
        <taxon>Eukaryota</taxon>
        <taxon>Viridiplantae</taxon>
        <taxon>Streptophyta</taxon>
        <taxon>Embryophyta</taxon>
        <taxon>Tracheophyta</taxon>
        <taxon>Spermatophyta</taxon>
        <taxon>Magnoliopsida</taxon>
        <taxon>eudicotyledons</taxon>
        <taxon>Gunneridae</taxon>
        <taxon>Pentapetalae</taxon>
        <taxon>asterids</taxon>
        <taxon>campanulids</taxon>
        <taxon>Aquifoliales</taxon>
        <taxon>Aquifoliaceae</taxon>
        <taxon>Ilex</taxon>
    </lineage>
</organism>
<reference evidence="1 2" key="1">
    <citation type="submission" date="2024-02" db="EMBL/GenBank/DDBJ databases">
        <authorList>
            <person name="Vignale AGUSTIN F."/>
            <person name="Sosa J E."/>
            <person name="Modenutti C."/>
        </authorList>
    </citation>
    <scope>NUCLEOTIDE SEQUENCE [LARGE SCALE GENOMIC DNA]</scope>
</reference>
<sequence>MATSANSNKYASESCLRAKEEKVDSMLSSCVTNCSGEKDDTGNKTCTIISSEQEGIPNCSLAPFQTNSNSLENLQVFLASKEKALSETALRVLLRKRENLVLPLWLKLA</sequence>
<accession>A0ABC8UXS2</accession>
<comment type="caution">
    <text evidence="1">The sequence shown here is derived from an EMBL/GenBank/DDBJ whole genome shotgun (WGS) entry which is preliminary data.</text>
</comment>
<proteinExistence type="predicted"/>
<dbReference type="EMBL" id="CAUOFW020009471">
    <property type="protein sequence ID" value="CAK9185891.1"/>
    <property type="molecule type" value="Genomic_DNA"/>
</dbReference>
<evidence type="ECO:0000313" key="2">
    <source>
        <dbReference type="Proteomes" id="UP001642360"/>
    </source>
</evidence>
<name>A0ABC8UXS2_9AQUA</name>